<accession>A0A8H6S5M3</accession>
<evidence type="ECO:0000256" key="3">
    <source>
        <dbReference type="PROSITE-ProRule" id="PRU00089"/>
    </source>
</evidence>
<feature type="DNA-binding region" description="Fork-head" evidence="3">
    <location>
        <begin position="194"/>
        <end position="287"/>
    </location>
</feature>
<feature type="region of interest" description="Disordered" evidence="4">
    <location>
        <begin position="278"/>
        <end position="297"/>
    </location>
</feature>
<dbReference type="GO" id="GO:0030154">
    <property type="term" value="P:cell differentiation"/>
    <property type="evidence" value="ECO:0007669"/>
    <property type="project" value="TreeGrafter"/>
</dbReference>
<dbReference type="GO" id="GO:0000978">
    <property type="term" value="F:RNA polymerase II cis-regulatory region sequence-specific DNA binding"/>
    <property type="evidence" value="ECO:0007669"/>
    <property type="project" value="TreeGrafter"/>
</dbReference>
<dbReference type="SUPFAM" id="SSF46785">
    <property type="entry name" value="Winged helix' DNA-binding domain"/>
    <property type="match status" value="1"/>
</dbReference>
<dbReference type="EMBL" id="JACAZF010000011">
    <property type="protein sequence ID" value="KAF7292778.1"/>
    <property type="molecule type" value="Genomic_DNA"/>
</dbReference>
<dbReference type="InterPro" id="IPR036388">
    <property type="entry name" value="WH-like_DNA-bd_sf"/>
</dbReference>
<feature type="compositionally biased region" description="Acidic residues" evidence="4">
    <location>
        <begin position="403"/>
        <end position="426"/>
    </location>
</feature>
<feature type="compositionally biased region" description="Pro residues" evidence="4">
    <location>
        <begin position="517"/>
        <end position="537"/>
    </location>
</feature>
<dbReference type="PROSITE" id="PS50039">
    <property type="entry name" value="FORK_HEAD_3"/>
    <property type="match status" value="1"/>
</dbReference>
<reference evidence="6" key="1">
    <citation type="submission" date="2020-05" db="EMBL/GenBank/DDBJ databases">
        <title>Mycena genomes resolve the evolution of fungal bioluminescence.</title>
        <authorList>
            <person name="Tsai I.J."/>
        </authorList>
    </citation>
    <scope>NUCLEOTIDE SEQUENCE</scope>
    <source>
        <strain evidence="6">171206Taipei</strain>
    </source>
</reference>
<dbReference type="Gene3D" id="1.10.10.10">
    <property type="entry name" value="Winged helix-like DNA-binding domain superfamily/Winged helix DNA-binding domain"/>
    <property type="match status" value="1"/>
</dbReference>
<dbReference type="CDD" id="cd00059">
    <property type="entry name" value="FH_FOX"/>
    <property type="match status" value="1"/>
</dbReference>
<dbReference type="GO" id="GO:0000981">
    <property type="term" value="F:DNA-binding transcription factor activity, RNA polymerase II-specific"/>
    <property type="evidence" value="ECO:0007669"/>
    <property type="project" value="TreeGrafter"/>
</dbReference>
<dbReference type="AlphaFoldDB" id="A0A8H6S5M3"/>
<dbReference type="InterPro" id="IPR001766">
    <property type="entry name" value="Fork_head_dom"/>
</dbReference>
<keyword evidence="1 3" id="KW-0238">DNA-binding</keyword>
<protein>
    <submittedName>
        <fullName evidence="6">Fork-head domain-containing protein</fullName>
    </submittedName>
</protein>
<feature type="compositionally biased region" description="Basic residues" evidence="4">
    <location>
        <begin position="281"/>
        <end position="290"/>
    </location>
</feature>
<feature type="region of interest" description="Disordered" evidence="4">
    <location>
        <begin position="1"/>
        <end position="126"/>
    </location>
</feature>
<dbReference type="InterPro" id="IPR036390">
    <property type="entry name" value="WH_DNA-bd_sf"/>
</dbReference>
<dbReference type="PRINTS" id="PR00053">
    <property type="entry name" value="FORKHEAD"/>
</dbReference>
<name>A0A8H6S5M3_9AGAR</name>
<dbReference type="OrthoDB" id="5954824at2759"/>
<proteinExistence type="predicted"/>
<feature type="domain" description="Fork-head" evidence="5">
    <location>
        <begin position="194"/>
        <end position="287"/>
    </location>
</feature>
<feature type="compositionally biased region" description="Acidic residues" evidence="4">
    <location>
        <begin position="364"/>
        <end position="394"/>
    </location>
</feature>
<feature type="compositionally biased region" description="Low complexity" evidence="4">
    <location>
        <begin position="81"/>
        <end position="95"/>
    </location>
</feature>
<feature type="compositionally biased region" description="Low complexity" evidence="4">
    <location>
        <begin position="456"/>
        <end position="465"/>
    </location>
</feature>
<evidence type="ECO:0000259" key="5">
    <source>
        <dbReference type="PROSITE" id="PS50039"/>
    </source>
</evidence>
<dbReference type="PANTHER" id="PTHR11829:SF388">
    <property type="entry name" value="FORK HEAD DOMAIN-CONTAINING PROTEIN L1-RELATED"/>
    <property type="match status" value="1"/>
</dbReference>
<evidence type="ECO:0000256" key="1">
    <source>
        <dbReference type="ARBA" id="ARBA00023125"/>
    </source>
</evidence>
<dbReference type="GeneID" id="59350796"/>
<evidence type="ECO:0000256" key="4">
    <source>
        <dbReference type="SAM" id="MobiDB-lite"/>
    </source>
</evidence>
<keyword evidence="7" id="KW-1185">Reference proteome</keyword>
<comment type="caution">
    <text evidence="6">The sequence shown here is derived from an EMBL/GenBank/DDBJ whole genome shotgun (WGS) entry which is preliminary data.</text>
</comment>
<keyword evidence="2 3" id="KW-0539">Nucleus</keyword>
<organism evidence="6 7">
    <name type="scientific">Mycena indigotica</name>
    <dbReference type="NCBI Taxonomy" id="2126181"/>
    <lineage>
        <taxon>Eukaryota</taxon>
        <taxon>Fungi</taxon>
        <taxon>Dikarya</taxon>
        <taxon>Basidiomycota</taxon>
        <taxon>Agaricomycotina</taxon>
        <taxon>Agaricomycetes</taxon>
        <taxon>Agaricomycetidae</taxon>
        <taxon>Agaricales</taxon>
        <taxon>Marasmiineae</taxon>
        <taxon>Mycenaceae</taxon>
        <taxon>Mycena</taxon>
    </lineage>
</organism>
<dbReference type="Proteomes" id="UP000636479">
    <property type="component" value="Unassembled WGS sequence"/>
</dbReference>
<dbReference type="InterPro" id="IPR030456">
    <property type="entry name" value="TF_fork_head_CS_2"/>
</dbReference>
<dbReference type="RefSeq" id="XP_037215206.1">
    <property type="nucleotide sequence ID" value="XM_037368280.1"/>
</dbReference>
<gene>
    <name evidence="6" type="ORF">MIND_01176500</name>
</gene>
<evidence type="ECO:0000256" key="2">
    <source>
        <dbReference type="ARBA" id="ARBA00023242"/>
    </source>
</evidence>
<evidence type="ECO:0000313" key="7">
    <source>
        <dbReference type="Proteomes" id="UP000636479"/>
    </source>
</evidence>
<feature type="region of interest" description="Disordered" evidence="4">
    <location>
        <begin position="328"/>
        <end position="550"/>
    </location>
</feature>
<sequence length="550" mass="60006">MDEDTSPTVEASRPAETEMAEAEVAERPGSSHSAASSHSGGGDALSDSSPTSRRKLTGPFYLQNILNSDEERARQQQAEVSSPSPSTPSTFSPASPRQPIAGPSRSDDPPPTRIGENFIYSHPPPPPPNYQYIAPSPHPPAGVYIHPHPNAPPLSLYPRSRVEADEDYLRRQLCLAPSVNVDLWAIADPPDGQKPFASLPTLIKLAIHGDPKKKLTLQGICESLVNRFAWFHEHQMDDAWKNSVRHNLSLNKVFRKVPRDAKQMGKGCYWELDLSGGEGHKRPRKRRKHDKTTGTMVSAIQSTRASTTVQIPYGVTRNVTSGPGAVPAQMLHHGPISSPGRRMANSNLGRLVVPRLRPVKKEPEDVEMDVESEDDDEDQLEEEEDELDPEPEEMQVDRPSLAQEEDDDEMEQDDGSESDVESEEATDAPYRPRVRAPPPPPPTIGGRVMRPRSHRFAAASPSPSRRGAKSTPSPSSARAKDKGKGRMISAPGLEALSAEAMRRIEDASHSATASPSNAPPPQESFSYPPPPPPPPASDTPQIVKLEPDDA</sequence>
<dbReference type="Pfam" id="PF00250">
    <property type="entry name" value="Forkhead"/>
    <property type="match status" value="1"/>
</dbReference>
<dbReference type="GO" id="GO:0009653">
    <property type="term" value="P:anatomical structure morphogenesis"/>
    <property type="evidence" value="ECO:0007669"/>
    <property type="project" value="TreeGrafter"/>
</dbReference>
<feature type="compositionally biased region" description="Low complexity" evidence="4">
    <location>
        <begin position="30"/>
        <end position="49"/>
    </location>
</feature>
<comment type="subcellular location">
    <subcellularLocation>
        <location evidence="3">Nucleus</location>
    </subcellularLocation>
</comment>
<dbReference type="GO" id="GO:0005634">
    <property type="term" value="C:nucleus"/>
    <property type="evidence" value="ECO:0007669"/>
    <property type="project" value="UniProtKB-SubCell"/>
</dbReference>
<dbReference type="PROSITE" id="PS00658">
    <property type="entry name" value="FORK_HEAD_2"/>
    <property type="match status" value="1"/>
</dbReference>
<dbReference type="PANTHER" id="PTHR11829">
    <property type="entry name" value="FORKHEAD BOX PROTEIN"/>
    <property type="match status" value="1"/>
</dbReference>
<evidence type="ECO:0000313" key="6">
    <source>
        <dbReference type="EMBL" id="KAF7292778.1"/>
    </source>
</evidence>
<dbReference type="InterPro" id="IPR050211">
    <property type="entry name" value="FOX_domain-containing"/>
</dbReference>
<dbReference type="SMART" id="SM00339">
    <property type="entry name" value="FH"/>
    <property type="match status" value="1"/>
</dbReference>